<dbReference type="InterPro" id="IPR044977">
    <property type="entry name" value="RLT1-3"/>
</dbReference>
<accession>A0A3L6FCL6</accession>
<keyword evidence="2" id="KW-0539">Nucleus</keyword>
<dbReference type="GO" id="GO:0005634">
    <property type="term" value="C:nucleus"/>
    <property type="evidence" value="ECO:0007669"/>
    <property type="project" value="UniProtKB-SubCell"/>
</dbReference>
<gene>
    <name evidence="4" type="ORF">Zm00014a_003897</name>
</gene>
<name>A0A3L6FCL6_MAIZE</name>
<comment type="subcellular location">
    <subcellularLocation>
        <location evidence="1">Nucleus</location>
    </subcellularLocation>
</comment>
<dbReference type="PANTHER" id="PTHR36968:SF5">
    <property type="entry name" value="HOMEOBOX-DDT DOMAIN PROTEIN RLT2"/>
    <property type="match status" value="1"/>
</dbReference>
<reference evidence="4 5" key="1">
    <citation type="journal article" date="2018" name="Nat. Genet.">
        <title>Extensive intraspecific gene order and gene structural variations between Mo17 and other maize genomes.</title>
        <authorList>
            <person name="Sun S."/>
            <person name="Zhou Y."/>
            <person name="Chen J."/>
            <person name="Shi J."/>
            <person name="Zhao H."/>
            <person name="Zhao H."/>
            <person name="Song W."/>
            <person name="Zhang M."/>
            <person name="Cui Y."/>
            <person name="Dong X."/>
            <person name="Liu H."/>
            <person name="Ma X."/>
            <person name="Jiao Y."/>
            <person name="Wang B."/>
            <person name="Wei X."/>
            <person name="Stein J.C."/>
            <person name="Glaubitz J.C."/>
            <person name="Lu F."/>
            <person name="Yu G."/>
            <person name="Liang C."/>
            <person name="Fengler K."/>
            <person name="Li B."/>
            <person name="Rafalski A."/>
            <person name="Schnable P.S."/>
            <person name="Ware D.H."/>
            <person name="Buckler E.S."/>
            <person name="Lai J."/>
        </authorList>
    </citation>
    <scope>NUCLEOTIDE SEQUENCE [LARGE SCALE GENOMIC DNA]</scope>
    <source>
        <strain evidence="5">cv. Missouri 17</strain>
        <tissue evidence="4">Seedling</tissue>
    </source>
</reference>
<proteinExistence type="predicted"/>
<evidence type="ECO:0000313" key="4">
    <source>
        <dbReference type="EMBL" id="PWZ30984.1"/>
    </source>
</evidence>
<evidence type="ECO:0000259" key="3">
    <source>
        <dbReference type="PROSITE" id="PS50827"/>
    </source>
</evidence>
<dbReference type="Proteomes" id="UP000251960">
    <property type="component" value="Chromosome 3"/>
</dbReference>
<comment type="caution">
    <text evidence="4">The sequence shown here is derived from an EMBL/GenBank/DDBJ whole genome shotgun (WGS) entry which is preliminary data.</text>
</comment>
<dbReference type="EMBL" id="NCVQ01000004">
    <property type="protein sequence ID" value="PWZ30984.1"/>
    <property type="molecule type" value="Genomic_DNA"/>
</dbReference>
<evidence type="ECO:0000256" key="1">
    <source>
        <dbReference type="ARBA" id="ARBA00004123"/>
    </source>
</evidence>
<dbReference type="PANTHER" id="PTHR36968">
    <property type="entry name" value="HOMEOBOX-DDT DOMAIN PROTEIN RLT2"/>
    <property type="match status" value="1"/>
</dbReference>
<evidence type="ECO:0000256" key="2">
    <source>
        <dbReference type="ARBA" id="ARBA00023242"/>
    </source>
</evidence>
<organism evidence="4 5">
    <name type="scientific">Zea mays</name>
    <name type="common">Maize</name>
    <dbReference type="NCBI Taxonomy" id="4577"/>
    <lineage>
        <taxon>Eukaryota</taxon>
        <taxon>Viridiplantae</taxon>
        <taxon>Streptophyta</taxon>
        <taxon>Embryophyta</taxon>
        <taxon>Tracheophyta</taxon>
        <taxon>Spermatophyta</taxon>
        <taxon>Magnoliopsida</taxon>
        <taxon>Liliopsida</taxon>
        <taxon>Poales</taxon>
        <taxon>Poaceae</taxon>
        <taxon>PACMAD clade</taxon>
        <taxon>Panicoideae</taxon>
        <taxon>Andropogonodae</taxon>
        <taxon>Andropogoneae</taxon>
        <taxon>Tripsacinae</taxon>
        <taxon>Zea</taxon>
    </lineage>
</organism>
<dbReference type="InterPro" id="IPR018501">
    <property type="entry name" value="DDT_dom"/>
</dbReference>
<dbReference type="AlphaFoldDB" id="A0A3L6FCL6"/>
<dbReference type="PROSITE" id="PS50827">
    <property type="entry name" value="DDT"/>
    <property type="match status" value="1"/>
</dbReference>
<evidence type="ECO:0000313" key="5">
    <source>
        <dbReference type="Proteomes" id="UP000251960"/>
    </source>
</evidence>
<feature type="domain" description="DDT" evidence="3">
    <location>
        <begin position="27"/>
        <end position="67"/>
    </location>
</feature>
<sequence>MPPSPPLSASPSNNLFELQNKNSGLVTEALQFKPKVWKFFVTFGVVLGLPSFTLDEFVQALHDYTDN</sequence>
<dbReference type="Pfam" id="PF02791">
    <property type="entry name" value="DDT"/>
    <property type="match status" value="1"/>
</dbReference>
<protein>
    <recommendedName>
        <fullName evidence="3">DDT domain-containing protein</fullName>
    </recommendedName>
</protein>
<dbReference type="GO" id="GO:0006357">
    <property type="term" value="P:regulation of transcription by RNA polymerase II"/>
    <property type="evidence" value="ECO:0007669"/>
    <property type="project" value="InterPro"/>
</dbReference>